<dbReference type="Proteomes" id="UP000284057">
    <property type="component" value="Unassembled WGS sequence"/>
</dbReference>
<dbReference type="SMART" id="SM00418">
    <property type="entry name" value="HTH_ARSR"/>
    <property type="match status" value="1"/>
</dbReference>
<feature type="domain" description="HTH arsR-type" evidence="1">
    <location>
        <begin position="3"/>
        <end position="97"/>
    </location>
</feature>
<dbReference type="Gene3D" id="1.10.10.10">
    <property type="entry name" value="Winged helix-like DNA-binding domain superfamily/Winged helix DNA-binding domain"/>
    <property type="match status" value="1"/>
</dbReference>
<accession>A0A418KGM0</accession>
<dbReference type="PANTHER" id="PTHR38600:SF2">
    <property type="entry name" value="SLL0088 PROTEIN"/>
    <property type="match status" value="1"/>
</dbReference>
<proteinExistence type="predicted"/>
<keyword evidence="3" id="KW-1185">Reference proteome</keyword>
<gene>
    <name evidence="2" type="ORF">DY240_30005</name>
</gene>
<dbReference type="GO" id="GO:0003700">
    <property type="term" value="F:DNA-binding transcription factor activity"/>
    <property type="evidence" value="ECO:0007669"/>
    <property type="project" value="InterPro"/>
</dbReference>
<dbReference type="SUPFAM" id="SSF46785">
    <property type="entry name" value="Winged helix' DNA-binding domain"/>
    <property type="match status" value="1"/>
</dbReference>
<sequence length="111" mass="11976">MSPARPAPSSLDVVFAALSDPTRRAVVERLRLGPATMTELATPLAASLPALTKHLSVLQRAGLVATAKRGRQRYCTLTAAPLRDAAAWLAEYGAYWDERLGALTTYLKENP</sequence>
<dbReference type="RefSeq" id="WP_119663339.1">
    <property type="nucleotide sequence ID" value="NZ_QUAL01000435.1"/>
</dbReference>
<dbReference type="InterPro" id="IPR001845">
    <property type="entry name" value="HTH_ArsR_DNA-bd_dom"/>
</dbReference>
<dbReference type="Pfam" id="PF12840">
    <property type="entry name" value="HTH_20"/>
    <property type="match status" value="1"/>
</dbReference>
<evidence type="ECO:0000259" key="1">
    <source>
        <dbReference type="PROSITE" id="PS50987"/>
    </source>
</evidence>
<dbReference type="EMBL" id="QUAL01000435">
    <property type="protein sequence ID" value="RIQ11075.1"/>
    <property type="molecule type" value="Genomic_DNA"/>
</dbReference>
<comment type="caution">
    <text evidence="2">The sequence shown here is derived from an EMBL/GenBank/DDBJ whole genome shotgun (WGS) entry which is preliminary data.</text>
</comment>
<dbReference type="CDD" id="cd00090">
    <property type="entry name" value="HTH_ARSR"/>
    <property type="match status" value="1"/>
</dbReference>
<dbReference type="PANTHER" id="PTHR38600">
    <property type="entry name" value="TRANSCRIPTIONAL REGULATORY PROTEIN"/>
    <property type="match status" value="1"/>
</dbReference>
<dbReference type="InterPro" id="IPR036388">
    <property type="entry name" value="WH-like_DNA-bd_sf"/>
</dbReference>
<protein>
    <submittedName>
        <fullName evidence="2">Transcriptional regulator</fullName>
    </submittedName>
</protein>
<dbReference type="InterPro" id="IPR011991">
    <property type="entry name" value="ArsR-like_HTH"/>
</dbReference>
<dbReference type="OrthoDB" id="9806976at2"/>
<name>A0A418KGM0_9ACTN</name>
<reference evidence="2 3" key="1">
    <citation type="submission" date="2018-09" db="EMBL/GenBank/DDBJ databases">
        <title>Isolation, diversity and antifungal activity of actinobacteria from wheat.</title>
        <authorList>
            <person name="Han C."/>
        </authorList>
    </citation>
    <scope>NUCLEOTIDE SEQUENCE [LARGE SCALE GENOMIC DNA]</scope>
    <source>
        <strain evidence="2 3">NEAU-YY265</strain>
    </source>
</reference>
<dbReference type="NCBIfam" id="NF033788">
    <property type="entry name" value="HTH_metalloreg"/>
    <property type="match status" value="1"/>
</dbReference>
<dbReference type="AlphaFoldDB" id="A0A418KGM0"/>
<evidence type="ECO:0000313" key="3">
    <source>
        <dbReference type="Proteomes" id="UP000284057"/>
    </source>
</evidence>
<organism evidence="2 3">
    <name type="scientific">Jiangella rhizosphaerae</name>
    <dbReference type="NCBI Taxonomy" id="2293569"/>
    <lineage>
        <taxon>Bacteria</taxon>
        <taxon>Bacillati</taxon>
        <taxon>Actinomycetota</taxon>
        <taxon>Actinomycetes</taxon>
        <taxon>Jiangellales</taxon>
        <taxon>Jiangellaceae</taxon>
        <taxon>Jiangella</taxon>
    </lineage>
</organism>
<dbReference type="PRINTS" id="PR00778">
    <property type="entry name" value="HTHARSR"/>
</dbReference>
<evidence type="ECO:0000313" key="2">
    <source>
        <dbReference type="EMBL" id="RIQ11075.1"/>
    </source>
</evidence>
<dbReference type="PROSITE" id="PS50987">
    <property type="entry name" value="HTH_ARSR_2"/>
    <property type="match status" value="1"/>
</dbReference>
<dbReference type="InterPro" id="IPR036390">
    <property type="entry name" value="WH_DNA-bd_sf"/>
</dbReference>